<evidence type="ECO:0000313" key="2">
    <source>
        <dbReference type="Proteomes" id="UP000600918"/>
    </source>
</evidence>
<name>A0A834PBJ0_VESPE</name>
<gene>
    <name evidence="1" type="ORF">H0235_003134</name>
</gene>
<dbReference type="AlphaFoldDB" id="A0A834PBJ0"/>
<accession>A0A834PBJ0</accession>
<evidence type="ECO:0000313" key="1">
    <source>
        <dbReference type="EMBL" id="KAF7434943.1"/>
    </source>
</evidence>
<sequence length="155" mass="17809">MNIFLSRFCNAENSYNRNRNRFIFSREKEHGDPELSKTIPAIDSLLSFSLPPTKHWTRLDEEEQIKKKELVNAMGGALATIRKADRNRLRIKELKWSKRAVPVWRAAMKMVLRTIVVSLYGSRNESGGNIAEYGGIPDQIYRARAGLPLRTVHIV</sequence>
<keyword evidence="2" id="KW-1185">Reference proteome</keyword>
<reference evidence="1" key="1">
    <citation type="journal article" date="2020" name="G3 (Bethesda)">
        <title>High-Quality Assemblies for Three Invasive Social Wasps from the &lt;i&gt;Vespula&lt;/i&gt; Genus.</title>
        <authorList>
            <person name="Harrop T.W.R."/>
            <person name="Guhlin J."/>
            <person name="McLaughlin G.M."/>
            <person name="Permina E."/>
            <person name="Stockwell P."/>
            <person name="Gilligan J."/>
            <person name="Le Lec M.F."/>
            <person name="Gruber M.A.M."/>
            <person name="Quinn O."/>
            <person name="Lovegrove M."/>
            <person name="Duncan E.J."/>
            <person name="Remnant E.J."/>
            <person name="Van Eeckhoven J."/>
            <person name="Graham B."/>
            <person name="Knapp R.A."/>
            <person name="Langford K.W."/>
            <person name="Kronenberg Z."/>
            <person name="Press M.O."/>
            <person name="Eacker S.M."/>
            <person name="Wilson-Rankin E.E."/>
            <person name="Purcell J."/>
            <person name="Lester P.J."/>
            <person name="Dearden P.K."/>
        </authorList>
    </citation>
    <scope>NUCLEOTIDE SEQUENCE</scope>
    <source>
        <strain evidence="1">Volc-1</strain>
    </source>
</reference>
<dbReference type="Proteomes" id="UP000600918">
    <property type="component" value="Unassembled WGS sequence"/>
</dbReference>
<protein>
    <submittedName>
        <fullName evidence="1">Uncharacterized protein</fullName>
    </submittedName>
</protein>
<dbReference type="EMBL" id="JACSDY010000002">
    <property type="protein sequence ID" value="KAF7434943.1"/>
    <property type="molecule type" value="Genomic_DNA"/>
</dbReference>
<comment type="caution">
    <text evidence="1">The sequence shown here is derived from an EMBL/GenBank/DDBJ whole genome shotgun (WGS) entry which is preliminary data.</text>
</comment>
<proteinExistence type="predicted"/>
<organism evidence="1 2">
    <name type="scientific">Vespula pensylvanica</name>
    <name type="common">Western yellow jacket</name>
    <name type="synonym">Wasp</name>
    <dbReference type="NCBI Taxonomy" id="30213"/>
    <lineage>
        <taxon>Eukaryota</taxon>
        <taxon>Metazoa</taxon>
        <taxon>Ecdysozoa</taxon>
        <taxon>Arthropoda</taxon>
        <taxon>Hexapoda</taxon>
        <taxon>Insecta</taxon>
        <taxon>Pterygota</taxon>
        <taxon>Neoptera</taxon>
        <taxon>Endopterygota</taxon>
        <taxon>Hymenoptera</taxon>
        <taxon>Apocrita</taxon>
        <taxon>Aculeata</taxon>
        <taxon>Vespoidea</taxon>
        <taxon>Vespidae</taxon>
        <taxon>Vespinae</taxon>
        <taxon>Vespula</taxon>
    </lineage>
</organism>